<evidence type="ECO:0000313" key="4">
    <source>
        <dbReference type="Proteomes" id="UP001597042"/>
    </source>
</evidence>
<name>A0ABW2ZQL4_9MICO</name>
<dbReference type="PANTHER" id="PTHR12155:SF41">
    <property type="entry name" value="SCHLAFEN ALBA-2 DOMAIN-CONTAINING PROTEIN"/>
    <property type="match status" value="1"/>
</dbReference>
<feature type="domain" description="Schlafen AlbA-2" evidence="2">
    <location>
        <begin position="114"/>
        <end position="254"/>
    </location>
</feature>
<feature type="transmembrane region" description="Helical" evidence="1">
    <location>
        <begin position="44"/>
        <end position="62"/>
    </location>
</feature>
<comment type="caution">
    <text evidence="3">The sequence shown here is derived from an EMBL/GenBank/DDBJ whole genome shotgun (WGS) entry which is preliminary data.</text>
</comment>
<feature type="transmembrane region" description="Helical" evidence="1">
    <location>
        <begin position="74"/>
        <end position="98"/>
    </location>
</feature>
<dbReference type="EMBL" id="JBHTIM010000001">
    <property type="protein sequence ID" value="MFD0780922.1"/>
    <property type="molecule type" value="Genomic_DNA"/>
</dbReference>
<organism evidence="3 4">
    <name type="scientific">Microbacterium koreense</name>
    <dbReference type="NCBI Taxonomy" id="323761"/>
    <lineage>
        <taxon>Bacteria</taxon>
        <taxon>Bacillati</taxon>
        <taxon>Actinomycetota</taxon>
        <taxon>Actinomycetes</taxon>
        <taxon>Micrococcales</taxon>
        <taxon>Microbacteriaceae</taxon>
        <taxon>Microbacterium</taxon>
    </lineage>
</organism>
<dbReference type="Pfam" id="PF04326">
    <property type="entry name" value="SLFN_AlbA_2"/>
    <property type="match status" value="1"/>
</dbReference>
<keyword evidence="1" id="KW-0812">Transmembrane</keyword>
<gene>
    <name evidence="3" type="ORF">ACFQZV_06370</name>
</gene>
<keyword evidence="1" id="KW-0472">Membrane</keyword>
<keyword evidence="1" id="KW-1133">Transmembrane helix</keyword>
<proteinExistence type="predicted"/>
<feature type="transmembrane region" description="Helical" evidence="1">
    <location>
        <begin position="12"/>
        <end position="32"/>
    </location>
</feature>
<keyword evidence="4" id="KW-1185">Reference proteome</keyword>
<dbReference type="PANTHER" id="PTHR12155">
    <property type="entry name" value="SCHLAFEN"/>
    <property type="match status" value="1"/>
</dbReference>
<evidence type="ECO:0000259" key="2">
    <source>
        <dbReference type="Pfam" id="PF04326"/>
    </source>
</evidence>
<dbReference type="RefSeq" id="WP_378752202.1">
    <property type="nucleotide sequence ID" value="NZ_JBHSSV010000008.1"/>
</dbReference>
<sequence length="289" mass="31006">MNVDVFGRVPLWVVAVAILAALLLAWAFSGAARLILRRRARLRWSTAIVLSTVGIVVGLLLADLVMPDPHLNSLIALLLPLGVSILFIAGYGTAAAYIQRPVRSTVADLLAAGESGNVEFKSTARVNLRTGEKDERMEHVIAKTVAAFLNSDGGVLLIGVDDEGTPLGLDRDLATLKAPDLDRYELWLRDLITTSLGTTAASLVTVDFADVGQDTARTVCRVQMSASPSAVYLRRGKNAPPEMWVRTGNSTRQLTVDDAAAYTMQRWPLGLGASIAAQVRAAVRFSGDR</sequence>
<dbReference type="InterPro" id="IPR007421">
    <property type="entry name" value="Schlafen_AlbA_2_dom"/>
</dbReference>
<dbReference type="Gene3D" id="3.30.950.30">
    <property type="entry name" value="Schlafen, AAA domain"/>
    <property type="match status" value="1"/>
</dbReference>
<dbReference type="InterPro" id="IPR038461">
    <property type="entry name" value="Schlafen_AlbA_2_dom_sf"/>
</dbReference>
<accession>A0ABW2ZQL4</accession>
<dbReference type="InterPro" id="IPR029684">
    <property type="entry name" value="Schlafen"/>
</dbReference>
<evidence type="ECO:0000256" key="1">
    <source>
        <dbReference type="SAM" id="Phobius"/>
    </source>
</evidence>
<protein>
    <submittedName>
        <fullName evidence="3">Helix-turn-helix domain-containing protein</fullName>
    </submittedName>
</protein>
<evidence type="ECO:0000313" key="3">
    <source>
        <dbReference type="EMBL" id="MFD0780922.1"/>
    </source>
</evidence>
<dbReference type="Proteomes" id="UP001597042">
    <property type="component" value="Unassembled WGS sequence"/>
</dbReference>
<reference evidence="4" key="1">
    <citation type="journal article" date="2019" name="Int. J. Syst. Evol. Microbiol.">
        <title>The Global Catalogue of Microorganisms (GCM) 10K type strain sequencing project: providing services to taxonomists for standard genome sequencing and annotation.</title>
        <authorList>
            <consortium name="The Broad Institute Genomics Platform"/>
            <consortium name="The Broad Institute Genome Sequencing Center for Infectious Disease"/>
            <person name="Wu L."/>
            <person name="Ma J."/>
        </authorList>
    </citation>
    <scope>NUCLEOTIDE SEQUENCE [LARGE SCALE GENOMIC DNA]</scope>
    <source>
        <strain evidence="4">CCUG 50754</strain>
    </source>
</reference>